<keyword evidence="1" id="KW-1133">Transmembrane helix</keyword>
<proteinExistence type="predicted"/>
<dbReference type="Pfam" id="PF21864">
    <property type="entry name" value="MORF_dom"/>
    <property type="match status" value="1"/>
</dbReference>
<dbReference type="Proteomes" id="UP001515500">
    <property type="component" value="Chromosome 2"/>
</dbReference>
<evidence type="ECO:0000313" key="3">
    <source>
        <dbReference type="Proteomes" id="UP001515500"/>
    </source>
</evidence>
<keyword evidence="3" id="KW-1185">Reference proteome</keyword>
<evidence type="ECO:0000256" key="1">
    <source>
        <dbReference type="SAM" id="Phobius"/>
    </source>
</evidence>
<evidence type="ECO:0000313" key="4">
    <source>
        <dbReference type="RefSeq" id="XP_039134859.1"/>
    </source>
</evidence>
<dbReference type="RefSeq" id="XP_039134859.1">
    <property type="nucleotide sequence ID" value="XM_039278925.1"/>
</dbReference>
<reference evidence="4" key="1">
    <citation type="submission" date="2025-08" db="UniProtKB">
        <authorList>
            <consortium name="RefSeq"/>
        </authorList>
    </citation>
    <scope>IDENTIFICATION</scope>
</reference>
<dbReference type="GeneID" id="120272162"/>
<accession>A0AB40C682</accession>
<evidence type="ECO:0000259" key="2">
    <source>
        <dbReference type="Pfam" id="PF21864"/>
    </source>
</evidence>
<dbReference type="InterPro" id="IPR054059">
    <property type="entry name" value="MORF/ORRM1/DAG-like_MORF"/>
</dbReference>
<dbReference type="AlphaFoldDB" id="A0AB40C682"/>
<feature type="domain" description="MORF/ORRM1/DAG-like MORF" evidence="2">
    <location>
        <begin position="113"/>
        <end position="158"/>
    </location>
</feature>
<name>A0AB40C682_DIOCR</name>
<sequence>MATIQEQQTTVQRNLKSESNHLGKVLGGLFSRKLRSSSNPSSPPIFLFPMAVVSLLSPLELSLPLFSLLPATVVQLERFSPNYVPSGPKMMAWLGYSPLPHCIPLREKAAWVLVLVLEFNEEEAKKKIYFICTLTYIGFGVLILENLSYKVKGLLRVL</sequence>
<feature type="transmembrane region" description="Helical" evidence="1">
    <location>
        <begin position="128"/>
        <end position="149"/>
    </location>
</feature>
<organism evidence="3 4">
    <name type="scientific">Dioscorea cayennensis subsp. rotundata</name>
    <name type="common">White Guinea yam</name>
    <name type="synonym">Dioscorea rotundata</name>
    <dbReference type="NCBI Taxonomy" id="55577"/>
    <lineage>
        <taxon>Eukaryota</taxon>
        <taxon>Viridiplantae</taxon>
        <taxon>Streptophyta</taxon>
        <taxon>Embryophyta</taxon>
        <taxon>Tracheophyta</taxon>
        <taxon>Spermatophyta</taxon>
        <taxon>Magnoliopsida</taxon>
        <taxon>Liliopsida</taxon>
        <taxon>Dioscoreales</taxon>
        <taxon>Dioscoreaceae</taxon>
        <taxon>Dioscorea</taxon>
    </lineage>
</organism>
<protein>
    <submittedName>
        <fullName evidence="4">Multiple organellar RNA editing factor 3, mitochondrial-like</fullName>
    </submittedName>
</protein>
<keyword evidence="1" id="KW-0472">Membrane</keyword>
<keyword evidence="1" id="KW-0812">Transmembrane</keyword>
<gene>
    <name evidence="4" type="primary">LOC120272162</name>
</gene>